<organism evidence="5 6">
    <name type="scientific">Ochrobactrum soli</name>
    <dbReference type="NCBI Taxonomy" id="2448455"/>
    <lineage>
        <taxon>Bacteria</taxon>
        <taxon>Pseudomonadati</taxon>
        <taxon>Pseudomonadota</taxon>
        <taxon>Alphaproteobacteria</taxon>
        <taxon>Hyphomicrobiales</taxon>
        <taxon>Brucellaceae</taxon>
        <taxon>Brucella/Ochrobactrum group</taxon>
        <taxon>Ochrobactrum</taxon>
    </lineage>
</organism>
<dbReference type="AlphaFoldDB" id="A0A849KU06"/>
<name>A0A849KU06_9HYPH</name>
<evidence type="ECO:0000256" key="2">
    <source>
        <dbReference type="ARBA" id="ARBA00022801"/>
    </source>
</evidence>
<evidence type="ECO:0000313" key="5">
    <source>
        <dbReference type="EMBL" id="NNU63580.1"/>
    </source>
</evidence>
<dbReference type="EMBL" id="JABFCY010000032">
    <property type="protein sequence ID" value="NNU63580.1"/>
    <property type="molecule type" value="Genomic_DNA"/>
</dbReference>
<dbReference type="Proteomes" id="UP000574931">
    <property type="component" value="Unassembled WGS sequence"/>
</dbReference>
<comment type="similarity">
    <text evidence="1">Belongs to the 'GDXG' lipolytic enzyme family.</text>
</comment>
<dbReference type="PANTHER" id="PTHR23025">
    <property type="entry name" value="TRIACYLGLYCEROL LIPASE"/>
    <property type="match status" value="1"/>
</dbReference>
<dbReference type="Pfam" id="PF07859">
    <property type="entry name" value="Abhydrolase_3"/>
    <property type="match status" value="1"/>
</dbReference>
<evidence type="ECO:0000313" key="6">
    <source>
        <dbReference type="Proteomes" id="UP000574931"/>
    </source>
</evidence>
<dbReference type="Gene3D" id="3.40.50.1820">
    <property type="entry name" value="alpha/beta hydrolase"/>
    <property type="match status" value="1"/>
</dbReference>
<evidence type="ECO:0000256" key="3">
    <source>
        <dbReference type="SAM" id="MobiDB-lite"/>
    </source>
</evidence>
<proteinExistence type="inferred from homology"/>
<accession>A0A849KU06</accession>
<dbReference type="GO" id="GO:0004771">
    <property type="term" value="F:sterol ester esterase activity"/>
    <property type="evidence" value="ECO:0007669"/>
    <property type="project" value="TreeGrafter"/>
</dbReference>
<dbReference type="InterPro" id="IPR002168">
    <property type="entry name" value="Lipase_GDXG_HIS_AS"/>
</dbReference>
<evidence type="ECO:0000256" key="1">
    <source>
        <dbReference type="ARBA" id="ARBA00010515"/>
    </source>
</evidence>
<keyword evidence="2 5" id="KW-0378">Hydrolase</keyword>
<feature type="region of interest" description="Disordered" evidence="3">
    <location>
        <begin position="28"/>
        <end position="47"/>
    </location>
</feature>
<dbReference type="PROSITE" id="PS01173">
    <property type="entry name" value="LIPASE_GDXG_HIS"/>
    <property type="match status" value="1"/>
</dbReference>
<dbReference type="GO" id="GO:0004806">
    <property type="term" value="F:triacylglycerol lipase activity"/>
    <property type="evidence" value="ECO:0007669"/>
    <property type="project" value="TreeGrafter"/>
</dbReference>
<sequence length="321" mass="35106">MTALALNRELQPEMQELLEKLADELSAAPDPMTLPPAEGRAQTEKNNRRWNVNLPRMHDMRSIRVAADSSVGSNETPLLILEPETRRPGTILFIHGGGFAFCSPSTHERFARVLAEKTRMTVALPDYRLAPENPFPAGLHDVIGTLRALLDGEIDGLGGPVYIAGDSAGANLSLAAMLNEVECDRPLPQGALLFYGNYAMNFETPSYRVFRNGPGLTTDKMKRYWGWYAASNDIASNPLACPLQADDTVLGRLPPLYLTAAGIDPLYSDTVSLHERLLKIGRKDEFAINEGVVHGFLQYTNELTAAEAALEDAAQALSRMA</sequence>
<dbReference type="InterPro" id="IPR013094">
    <property type="entry name" value="AB_hydrolase_3"/>
</dbReference>
<feature type="domain" description="Alpha/beta hydrolase fold-3" evidence="4">
    <location>
        <begin position="91"/>
        <end position="297"/>
    </location>
</feature>
<protein>
    <submittedName>
        <fullName evidence="5">Alpha/beta hydrolase</fullName>
    </submittedName>
</protein>
<dbReference type="GO" id="GO:0005829">
    <property type="term" value="C:cytosol"/>
    <property type="evidence" value="ECO:0007669"/>
    <property type="project" value="TreeGrafter"/>
</dbReference>
<dbReference type="PANTHER" id="PTHR23025:SF3">
    <property type="entry name" value="HORMONE-SENSITIVE LIPASE"/>
    <property type="match status" value="1"/>
</dbReference>
<dbReference type="InterPro" id="IPR029058">
    <property type="entry name" value="AB_hydrolase_fold"/>
</dbReference>
<dbReference type="GO" id="GO:0019433">
    <property type="term" value="P:triglyceride catabolic process"/>
    <property type="evidence" value="ECO:0007669"/>
    <property type="project" value="TreeGrafter"/>
</dbReference>
<dbReference type="RefSeq" id="WP_124915675.1">
    <property type="nucleotide sequence ID" value="NZ_JABFCY010000032.1"/>
</dbReference>
<evidence type="ECO:0000259" key="4">
    <source>
        <dbReference type="Pfam" id="PF07859"/>
    </source>
</evidence>
<dbReference type="SUPFAM" id="SSF53474">
    <property type="entry name" value="alpha/beta-Hydrolases"/>
    <property type="match status" value="1"/>
</dbReference>
<reference evidence="5 6" key="1">
    <citation type="submission" date="2020-05" db="EMBL/GenBank/DDBJ databases">
        <title>Draft Genome Sequence of Ochrobactrum soli Isolated from Stable Fly Gut.</title>
        <authorList>
            <person name="Pileggi M.T."/>
            <person name="Vazhakkala L.J."/>
            <person name="Wong C.N."/>
        </authorList>
    </citation>
    <scope>NUCLEOTIDE SEQUENCE [LARGE SCALE GENOMIC DNA]</scope>
    <source>
        <strain evidence="5 6">MTP-C0764</strain>
    </source>
</reference>
<keyword evidence="6" id="KW-1185">Reference proteome</keyword>
<comment type="caution">
    <text evidence="5">The sequence shown here is derived from an EMBL/GenBank/DDBJ whole genome shotgun (WGS) entry which is preliminary data.</text>
</comment>
<gene>
    <name evidence="5" type="ORF">HKX02_25465</name>
</gene>